<dbReference type="Proteomes" id="UP000184000">
    <property type="component" value="Unassembled WGS sequence"/>
</dbReference>
<dbReference type="GO" id="GO:0005886">
    <property type="term" value="C:plasma membrane"/>
    <property type="evidence" value="ECO:0007669"/>
    <property type="project" value="TreeGrafter"/>
</dbReference>
<dbReference type="AlphaFoldDB" id="A0A1M5SX81"/>
<dbReference type="GeneID" id="98636475"/>
<dbReference type="InterPro" id="IPR052894">
    <property type="entry name" value="AsmA-related"/>
</dbReference>
<evidence type="ECO:0000313" key="4">
    <source>
        <dbReference type="Proteomes" id="UP000184000"/>
    </source>
</evidence>
<feature type="region of interest" description="Disordered" evidence="1">
    <location>
        <begin position="119"/>
        <end position="152"/>
    </location>
</feature>
<proteinExistence type="predicted"/>
<protein>
    <submittedName>
        <fullName evidence="3">Uncharacterized protein involved in outer membrane biogenesis</fullName>
    </submittedName>
</protein>
<feature type="compositionally biased region" description="Low complexity" evidence="1">
    <location>
        <begin position="137"/>
        <end position="152"/>
    </location>
</feature>
<organism evidence="3 4">
    <name type="scientific">Stutzerimonas xanthomarina DSM 18231</name>
    <dbReference type="NCBI Taxonomy" id="1403346"/>
    <lineage>
        <taxon>Bacteria</taxon>
        <taxon>Pseudomonadati</taxon>
        <taxon>Pseudomonadota</taxon>
        <taxon>Gammaproteobacteria</taxon>
        <taxon>Pseudomonadales</taxon>
        <taxon>Pseudomonadaceae</taxon>
        <taxon>Stutzerimonas</taxon>
    </lineage>
</organism>
<dbReference type="InterPro" id="IPR007844">
    <property type="entry name" value="AsmA"/>
</dbReference>
<evidence type="ECO:0000259" key="2">
    <source>
        <dbReference type="Pfam" id="PF05170"/>
    </source>
</evidence>
<evidence type="ECO:0000256" key="1">
    <source>
        <dbReference type="SAM" id="MobiDB-lite"/>
    </source>
</evidence>
<dbReference type="RefSeq" id="WP_073302682.1">
    <property type="nucleotide sequence ID" value="NZ_FQXA01000007.1"/>
</dbReference>
<sequence length="955" mass="101933">MAKAAKIIGIVLAALMLLVVIAAVLVQTQWAREKIETQLSQHLDGRIVEIGSLDIDWGFPLGISVGNVEIANPEWAKHPYMLKLDAMQAEFDVSALLTGNLSLQLLELDHPQIHLARQEDGRSSWATLRGSSDKPESQASSASGSNKSSSSGNALPIQLGTIRIQSGQLTYRDAKLDIQLSLDIKTADNGPGQRQLSIEGSGNVEGKPLALSLTGGPPSQALASGAPYAVNLDAQLGEIQAQFNGEAKQLPQLDALQGALTVSAPDSAELMSFDIPSIAVPAFEFNTQLKRDGPRWALRNMDLKTGESHLTGSLVLERGDTPKLTAQLQGNTLDLNRWGVMRLLDSEQSGNQSQAEHDEQSLQRRAQNLLQPLRRYRGELDLSLGQLLYGDAALSDIKLKASLAEQHLEIKQLYVAQGEGAISADGSLGLRKNALSGTVDLTVAQLDLGRALAPLGYPTLGTLDGELHMQLAQNSAQLSDTRLRYDNPARNLRVEIDATSTDSGLQLTGDAWRNEVPLHFDLDVGALEALFNDQPYPIEGTVKSRESYLTVRGTVTDPLQLKAADLAVSLEGPNPANLNPLTGLSLPSLAGYQLNGQLLWENQQLRLQGFRAKWGNTDLSGDVRLSTRGRPMLWANLHSDTLETSDLTAPGTPTDPNDGQVFSNEPLGLDALRDRDAIVRYEADTVLAKDIPLNAVDFKAELEEGVLIAEPLTLSIGKGKANGRLRLDVRPQQPKGELHLDITSVNLSPILREADLSKIAQDSAGTIGGQLDVTLQGQSLGEMAANLDGQLELAMSGGKLDMLAVELLGLDAGEAALAALVDSEQVAINCTYLRFDSTAGTAKLEQLFISTADSNITGGGNITLDSERLDLAFEAHAKDISLLTGNSPVQLQGTLSNPQVSVVTGELAVRAAASLVGALVAPPLAILPWLEAGLGEGFGIGCRKALEEFEQDGAE</sequence>
<dbReference type="GO" id="GO:0090313">
    <property type="term" value="P:regulation of protein targeting to membrane"/>
    <property type="evidence" value="ECO:0007669"/>
    <property type="project" value="TreeGrafter"/>
</dbReference>
<reference evidence="3 4" key="1">
    <citation type="submission" date="2016-11" db="EMBL/GenBank/DDBJ databases">
        <authorList>
            <person name="Jaros S."/>
            <person name="Januszkiewicz K."/>
            <person name="Wedrychowicz H."/>
        </authorList>
    </citation>
    <scope>NUCLEOTIDE SEQUENCE [LARGE SCALE GENOMIC DNA]</scope>
    <source>
        <strain evidence="3 4">DSM 18231</strain>
    </source>
</reference>
<dbReference type="PANTHER" id="PTHR30441">
    <property type="entry name" value="DUF748 DOMAIN-CONTAINING PROTEIN"/>
    <property type="match status" value="1"/>
</dbReference>
<gene>
    <name evidence="3" type="ORF">SAMN02744645_3636</name>
</gene>
<dbReference type="Pfam" id="PF05170">
    <property type="entry name" value="AsmA"/>
    <property type="match status" value="2"/>
</dbReference>
<evidence type="ECO:0000313" key="3">
    <source>
        <dbReference type="EMBL" id="SHH42848.1"/>
    </source>
</evidence>
<feature type="domain" description="AsmA" evidence="2">
    <location>
        <begin position="1"/>
        <end position="207"/>
    </location>
</feature>
<dbReference type="PANTHER" id="PTHR30441:SF4">
    <property type="entry name" value="PROTEIN ASMA"/>
    <property type="match status" value="1"/>
</dbReference>
<feature type="domain" description="AsmA" evidence="2">
    <location>
        <begin position="542"/>
        <end position="844"/>
    </location>
</feature>
<dbReference type="EMBL" id="FQXA01000007">
    <property type="protein sequence ID" value="SHH42848.1"/>
    <property type="molecule type" value="Genomic_DNA"/>
</dbReference>
<accession>A0A1M5SX81</accession>
<name>A0A1M5SX81_9GAMM</name>